<dbReference type="STRING" id="1798183.GA0061080_102615"/>
<keyword evidence="3" id="KW-1185">Reference proteome</keyword>
<dbReference type="AlphaFoldDB" id="A0A1C4BWB8"/>
<dbReference type="OrthoDB" id="8689507at2"/>
<evidence type="ECO:0000313" key="2">
    <source>
        <dbReference type="EMBL" id="SCC11191.1"/>
    </source>
</evidence>
<name>A0A1C4BWB8_9GAMM</name>
<gene>
    <name evidence="2" type="ORF">GA0061080_102615</name>
</gene>
<evidence type="ECO:0008006" key="4">
    <source>
        <dbReference type="Google" id="ProtNLM"/>
    </source>
</evidence>
<accession>A0A1C4BWB8</accession>
<organism evidence="2 3">
    <name type="scientific">Gilliamella intestini</name>
    <dbReference type="NCBI Taxonomy" id="1798183"/>
    <lineage>
        <taxon>Bacteria</taxon>
        <taxon>Pseudomonadati</taxon>
        <taxon>Pseudomonadota</taxon>
        <taxon>Gammaproteobacteria</taxon>
        <taxon>Orbales</taxon>
        <taxon>Orbaceae</taxon>
        <taxon>Gilliamella</taxon>
    </lineage>
</organism>
<dbReference type="Proteomes" id="UP000199698">
    <property type="component" value="Unassembled WGS sequence"/>
</dbReference>
<dbReference type="RefSeq" id="WP_091123705.1">
    <property type="nucleotide sequence ID" value="NZ_FMBA01000026.1"/>
</dbReference>
<protein>
    <recommendedName>
        <fullName evidence="4">DUF2635 domain-containing protein</fullName>
    </recommendedName>
</protein>
<dbReference type="EMBL" id="FMBA01000026">
    <property type="protein sequence ID" value="SCC11191.1"/>
    <property type="molecule type" value="Genomic_DNA"/>
</dbReference>
<dbReference type="InterPro" id="IPR024400">
    <property type="entry name" value="DUF2635"/>
</dbReference>
<proteinExistence type="predicted"/>
<dbReference type="Pfam" id="PF10948">
    <property type="entry name" value="DUF2635"/>
    <property type="match status" value="1"/>
</dbReference>
<feature type="region of interest" description="Disordered" evidence="1">
    <location>
        <begin position="1"/>
        <end position="24"/>
    </location>
</feature>
<reference evidence="3" key="1">
    <citation type="submission" date="2016-08" db="EMBL/GenBank/DDBJ databases">
        <authorList>
            <person name="Varghese N."/>
            <person name="Submissions Spin"/>
        </authorList>
    </citation>
    <scope>NUCLEOTIDE SEQUENCE [LARGE SCALE GENOMIC DNA]</scope>
    <source>
        <strain evidence="3">R-53144</strain>
    </source>
</reference>
<sequence length="61" mass="7066">MIIKPASGKRVYDPNNGDYLPADGRNVEFNQYWARRLTNNDVEEVTNIKVKQEKKVAKNDN</sequence>
<evidence type="ECO:0000256" key="1">
    <source>
        <dbReference type="SAM" id="MobiDB-lite"/>
    </source>
</evidence>
<evidence type="ECO:0000313" key="3">
    <source>
        <dbReference type="Proteomes" id="UP000199698"/>
    </source>
</evidence>